<protein>
    <recommendedName>
        <fullName evidence="5">YqxM protein</fullName>
    </recommendedName>
</protein>
<proteinExistence type="predicted"/>
<accession>A0ABU0AAS1</accession>
<dbReference type="Proteomes" id="UP001238088">
    <property type="component" value="Unassembled WGS sequence"/>
</dbReference>
<dbReference type="RefSeq" id="WP_307471020.1">
    <property type="nucleotide sequence ID" value="NZ_JAUSUB010000001.1"/>
</dbReference>
<feature type="transmembrane region" description="Helical" evidence="2">
    <location>
        <begin position="20"/>
        <end position="38"/>
    </location>
</feature>
<gene>
    <name evidence="3" type="ORF">J2S17_000215</name>
</gene>
<evidence type="ECO:0000313" key="4">
    <source>
        <dbReference type="Proteomes" id="UP001238088"/>
    </source>
</evidence>
<reference evidence="3 4" key="1">
    <citation type="submission" date="2023-07" db="EMBL/GenBank/DDBJ databases">
        <title>Genomic Encyclopedia of Type Strains, Phase IV (KMG-IV): sequencing the most valuable type-strain genomes for metagenomic binning, comparative biology and taxonomic classification.</title>
        <authorList>
            <person name="Goeker M."/>
        </authorList>
    </citation>
    <scope>NUCLEOTIDE SEQUENCE [LARGE SCALE GENOMIC DNA]</scope>
    <source>
        <strain evidence="3 4">DSM 23494</strain>
    </source>
</reference>
<evidence type="ECO:0008006" key="5">
    <source>
        <dbReference type="Google" id="ProtNLM"/>
    </source>
</evidence>
<organism evidence="3 4">
    <name type="scientific">Cytobacillus purgationiresistens</name>
    <dbReference type="NCBI Taxonomy" id="863449"/>
    <lineage>
        <taxon>Bacteria</taxon>
        <taxon>Bacillati</taxon>
        <taxon>Bacillota</taxon>
        <taxon>Bacilli</taxon>
        <taxon>Bacillales</taxon>
        <taxon>Bacillaceae</taxon>
        <taxon>Cytobacillus</taxon>
    </lineage>
</organism>
<feature type="compositionally biased region" description="Basic and acidic residues" evidence="1">
    <location>
        <begin position="84"/>
        <end position="146"/>
    </location>
</feature>
<dbReference type="EMBL" id="JAUSUB010000001">
    <property type="protein sequence ID" value="MDQ0268346.1"/>
    <property type="molecule type" value="Genomic_DNA"/>
</dbReference>
<comment type="caution">
    <text evidence="3">The sequence shown here is derived from an EMBL/GenBank/DDBJ whole genome shotgun (WGS) entry which is preliminary data.</text>
</comment>
<feature type="region of interest" description="Disordered" evidence="1">
    <location>
        <begin position="56"/>
        <end position="146"/>
    </location>
</feature>
<keyword evidence="2" id="KW-1133">Transmembrane helix</keyword>
<keyword evidence="2" id="KW-0472">Membrane</keyword>
<name>A0ABU0AAS1_9BACI</name>
<sequence length="146" mass="16635">MQSKKLKQLWKTSKHLQVIVKLGVVWFLFYGMTISLTGETNALYTTSSSVIIQAQAGEWEIAEDEPPVEEGEPIAEEPQETEEEPIKEKDASKDKEADQEIEAEKEKIEKVTEEEQPKEDEKTKEEQHEVEAEGELDKKTDGGDEE</sequence>
<keyword evidence="2" id="KW-0812">Transmembrane</keyword>
<evidence type="ECO:0000313" key="3">
    <source>
        <dbReference type="EMBL" id="MDQ0268346.1"/>
    </source>
</evidence>
<feature type="compositionally biased region" description="Acidic residues" evidence="1">
    <location>
        <begin position="60"/>
        <end position="83"/>
    </location>
</feature>
<keyword evidence="4" id="KW-1185">Reference proteome</keyword>
<evidence type="ECO:0000256" key="2">
    <source>
        <dbReference type="SAM" id="Phobius"/>
    </source>
</evidence>
<evidence type="ECO:0000256" key="1">
    <source>
        <dbReference type="SAM" id="MobiDB-lite"/>
    </source>
</evidence>